<dbReference type="GO" id="GO:0006227">
    <property type="term" value="P:dUDP biosynthetic process"/>
    <property type="evidence" value="ECO:0000318"/>
    <property type="project" value="GO_Central"/>
</dbReference>
<dbReference type="Bgee" id="ENSACAG00000007078">
    <property type="expression patterns" value="Expressed in skeletal muscle tissue and 12 other cell types or tissues"/>
</dbReference>
<keyword evidence="9" id="KW-0175">Coiled coil</keyword>
<dbReference type="FunFam" id="3.40.50.300:FF:001133">
    <property type="entry name" value="UMP-CMP kinase 2, mitochondrial"/>
    <property type="match status" value="1"/>
</dbReference>
<evidence type="ECO:0000256" key="8">
    <source>
        <dbReference type="ARBA" id="ARBA00022975"/>
    </source>
</evidence>
<dbReference type="GO" id="GO:0033862">
    <property type="term" value="F:UMP kinase activity"/>
    <property type="evidence" value="ECO:0007669"/>
    <property type="project" value="Ensembl"/>
</dbReference>
<evidence type="ECO:0000256" key="13">
    <source>
        <dbReference type="ARBA" id="ARBA00066590"/>
    </source>
</evidence>
<dbReference type="OrthoDB" id="425602at2759"/>
<evidence type="ECO:0000313" key="19">
    <source>
        <dbReference type="Proteomes" id="UP000001646"/>
    </source>
</evidence>
<dbReference type="InterPro" id="IPR039430">
    <property type="entry name" value="Thymidylate_kin-like_dom"/>
</dbReference>
<evidence type="ECO:0000256" key="11">
    <source>
        <dbReference type="ARBA" id="ARBA00051396"/>
    </source>
</evidence>
<dbReference type="GO" id="GO:0004798">
    <property type="term" value="F:dTMP kinase activity"/>
    <property type="evidence" value="ECO:0000318"/>
    <property type="project" value="GO_Central"/>
</dbReference>
<comment type="catalytic activity">
    <reaction evidence="11">
        <text>CMP + ATP = CDP + ADP</text>
        <dbReference type="Rhea" id="RHEA:11600"/>
        <dbReference type="ChEBI" id="CHEBI:30616"/>
        <dbReference type="ChEBI" id="CHEBI:58069"/>
        <dbReference type="ChEBI" id="CHEBI:60377"/>
        <dbReference type="ChEBI" id="CHEBI:456216"/>
        <dbReference type="EC" id="2.7.4.14"/>
    </reaction>
</comment>
<dbReference type="Pfam" id="PF02223">
    <property type="entry name" value="Thymidylate_kin"/>
    <property type="match status" value="1"/>
</dbReference>
<dbReference type="STRING" id="28377.ENSACAP00000006924"/>
<dbReference type="GO" id="GO:0004550">
    <property type="term" value="F:nucleoside diphosphate kinase activity"/>
    <property type="evidence" value="ECO:0000318"/>
    <property type="project" value="GO_Central"/>
</dbReference>
<dbReference type="GO" id="GO:0005737">
    <property type="term" value="C:cytoplasm"/>
    <property type="evidence" value="ECO:0000318"/>
    <property type="project" value="GO_Central"/>
</dbReference>
<evidence type="ECO:0000256" key="3">
    <source>
        <dbReference type="ARBA" id="ARBA00022679"/>
    </source>
</evidence>
<keyword evidence="7" id="KW-0809">Transit peptide</keyword>
<feature type="region of interest" description="Disordered" evidence="16">
    <location>
        <begin position="32"/>
        <end position="57"/>
    </location>
</feature>
<dbReference type="PANTHER" id="PTHR10344">
    <property type="entry name" value="THYMIDYLATE KINASE"/>
    <property type="match status" value="1"/>
</dbReference>
<evidence type="ECO:0000256" key="14">
    <source>
        <dbReference type="ARBA" id="ARBA00070686"/>
    </source>
</evidence>
<evidence type="ECO:0000256" key="2">
    <source>
        <dbReference type="ARBA" id="ARBA00009776"/>
    </source>
</evidence>
<keyword evidence="10" id="KW-0496">Mitochondrion</keyword>
<evidence type="ECO:0000313" key="18">
    <source>
        <dbReference type="Ensembl" id="ENSACAP00000006924.4"/>
    </source>
</evidence>
<evidence type="ECO:0000256" key="6">
    <source>
        <dbReference type="ARBA" id="ARBA00022840"/>
    </source>
</evidence>
<keyword evidence="5" id="KW-0418">Kinase</keyword>
<evidence type="ECO:0000256" key="1">
    <source>
        <dbReference type="ARBA" id="ARBA00004173"/>
    </source>
</evidence>
<evidence type="ECO:0000256" key="5">
    <source>
        <dbReference type="ARBA" id="ARBA00022777"/>
    </source>
</evidence>
<dbReference type="GO" id="GO:0006235">
    <property type="term" value="P:dTTP biosynthetic process"/>
    <property type="evidence" value="ECO:0000318"/>
    <property type="project" value="GO_Central"/>
</dbReference>
<organism evidence="18 19">
    <name type="scientific">Anolis carolinensis</name>
    <name type="common">Green anole</name>
    <name type="synonym">American chameleon</name>
    <dbReference type="NCBI Taxonomy" id="28377"/>
    <lineage>
        <taxon>Eukaryota</taxon>
        <taxon>Metazoa</taxon>
        <taxon>Chordata</taxon>
        <taxon>Craniata</taxon>
        <taxon>Vertebrata</taxon>
        <taxon>Euteleostomi</taxon>
        <taxon>Lepidosauria</taxon>
        <taxon>Squamata</taxon>
        <taxon>Bifurcata</taxon>
        <taxon>Unidentata</taxon>
        <taxon>Episquamata</taxon>
        <taxon>Toxicofera</taxon>
        <taxon>Iguania</taxon>
        <taxon>Dactyloidae</taxon>
        <taxon>Anolis</taxon>
    </lineage>
</organism>
<keyword evidence="3" id="KW-0808">Transferase</keyword>
<evidence type="ECO:0000259" key="17">
    <source>
        <dbReference type="Pfam" id="PF02223"/>
    </source>
</evidence>
<keyword evidence="8" id="KW-0665">Pyrimidine biosynthesis</keyword>
<comment type="similarity">
    <text evidence="2">Belongs to the thymidylate kinase family.</text>
</comment>
<evidence type="ECO:0000256" key="10">
    <source>
        <dbReference type="ARBA" id="ARBA00023128"/>
    </source>
</evidence>
<keyword evidence="6" id="KW-0067">ATP-binding</keyword>
<dbReference type="GeneTree" id="ENSGT00940000154030"/>
<evidence type="ECO:0000256" key="9">
    <source>
        <dbReference type="ARBA" id="ARBA00023054"/>
    </source>
</evidence>
<dbReference type="EC" id="2.7.4.14" evidence="13"/>
<dbReference type="SUPFAM" id="SSF52540">
    <property type="entry name" value="P-loop containing nucleoside triphosphate hydrolases"/>
    <property type="match status" value="1"/>
</dbReference>
<proteinExistence type="inferred from homology"/>
<dbReference type="GO" id="GO:0005654">
    <property type="term" value="C:nucleoplasm"/>
    <property type="evidence" value="ECO:0007669"/>
    <property type="project" value="Ensembl"/>
</dbReference>
<evidence type="ECO:0000256" key="4">
    <source>
        <dbReference type="ARBA" id="ARBA00022741"/>
    </source>
</evidence>
<reference evidence="18" key="3">
    <citation type="submission" date="2025-09" db="UniProtKB">
        <authorList>
            <consortium name="Ensembl"/>
        </authorList>
    </citation>
    <scope>IDENTIFICATION</scope>
</reference>
<evidence type="ECO:0000256" key="15">
    <source>
        <dbReference type="ARBA" id="ARBA00076149"/>
    </source>
</evidence>
<evidence type="ECO:0000256" key="12">
    <source>
        <dbReference type="ARBA" id="ARBA00051598"/>
    </source>
</evidence>
<dbReference type="Proteomes" id="UP000001646">
    <property type="component" value="Chromosome 1"/>
</dbReference>
<dbReference type="Gene3D" id="3.40.50.300">
    <property type="entry name" value="P-loop containing nucleotide triphosphate hydrolases"/>
    <property type="match status" value="1"/>
</dbReference>
<protein>
    <recommendedName>
        <fullName evidence="14">UMP-CMP kinase 2, mitochondrial</fullName>
        <ecNumber evidence="13">2.7.4.14</ecNumber>
    </recommendedName>
    <alternativeName>
        <fullName evidence="15">Nucleoside-diphosphate kinase</fullName>
    </alternativeName>
</protein>
<dbReference type="GO" id="GO:0005739">
    <property type="term" value="C:mitochondrion"/>
    <property type="evidence" value="ECO:0000318"/>
    <property type="project" value="GO_Central"/>
</dbReference>
<dbReference type="AlphaFoldDB" id="G1KG41"/>
<sequence length="300" mass="33016">MLLRRLAPGPLLRGSFMAEPLAPERDYSALASDATAGRGSPTGDGRRGGDPGGPCLRSAGVLGSSQAARRVLEECTSSIPEARSILDLVDNCPVHAEKGNFPVIVIEGLDATGKTTVTSAVKDTLNAVLLRTPPPCVSQWRKVFDDKPTLIRRAFYALTNYIVASEIAKESVKSPVIVDRYWHSTAAYAIATETSGKVEDLPPPHHPVYCWPKDLLRPDIVLLLTLSSDERSRRLLGRGVEKTREEAELEENRYFRQRVEEAYRRMENPGCQPVDASPSREKVVKAVLHLIETQCDLPHV</sequence>
<keyword evidence="19" id="KW-1185">Reference proteome</keyword>
<name>G1KG41_ANOCA</name>
<dbReference type="GO" id="GO:0006233">
    <property type="term" value="P:dTDP biosynthetic process"/>
    <property type="evidence" value="ECO:0000318"/>
    <property type="project" value="GO_Central"/>
</dbReference>
<dbReference type="GO" id="GO:0071222">
    <property type="term" value="P:cellular response to lipopolysaccharide"/>
    <property type="evidence" value="ECO:0007669"/>
    <property type="project" value="Ensembl"/>
</dbReference>
<gene>
    <name evidence="18" type="primary">CMPK2</name>
</gene>
<dbReference type="Ensembl" id="ENSACAT00000007075.4">
    <property type="protein sequence ID" value="ENSACAP00000006924.4"/>
    <property type="gene ID" value="ENSACAG00000007078.4"/>
</dbReference>
<dbReference type="HOGENOM" id="CLU_049896_1_0_1"/>
<reference evidence="18 19" key="1">
    <citation type="submission" date="2009-12" db="EMBL/GenBank/DDBJ databases">
        <title>The Genome Sequence of Anolis carolinensis (Green Anole Lizard).</title>
        <authorList>
            <consortium name="The Genome Sequencing Platform"/>
            <person name="Di Palma F."/>
            <person name="Alfoldi J."/>
            <person name="Heiman D."/>
            <person name="Young S."/>
            <person name="Grabherr M."/>
            <person name="Johnson J."/>
            <person name="Lander E.S."/>
            <person name="Lindblad-Toh K."/>
        </authorList>
    </citation>
    <scope>NUCLEOTIDE SEQUENCE [LARGE SCALE GENOMIC DNA]</scope>
    <source>
        <strain evidence="18 19">JBL SC #1</strain>
    </source>
</reference>
<dbReference type="eggNOG" id="KOG3327">
    <property type="taxonomic scope" value="Eukaryota"/>
</dbReference>
<feature type="domain" description="Thymidylate kinase-like" evidence="17">
    <location>
        <begin position="106"/>
        <end position="286"/>
    </location>
</feature>
<reference evidence="18" key="2">
    <citation type="submission" date="2025-08" db="UniProtKB">
        <authorList>
            <consortium name="Ensembl"/>
        </authorList>
    </citation>
    <scope>IDENTIFICATION</scope>
</reference>
<dbReference type="PANTHER" id="PTHR10344:SF4">
    <property type="entry name" value="UMP-CMP KINASE 2, MITOCHONDRIAL"/>
    <property type="match status" value="1"/>
</dbReference>
<accession>G1KG41</accession>
<dbReference type="KEGG" id="acs:100565288"/>
<comment type="catalytic activity">
    <reaction evidence="12">
        <text>dCMP + ATP = dCDP + ADP</text>
        <dbReference type="Rhea" id="RHEA:25094"/>
        <dbReference type="ChEBI" id="CHEBI:30616"/>
        <dbReference type="ChEBI" id="CHEBI:57566"/>
        <dbReference type="ChEBI" id="CHEBI:58593"/>
        <dbReference type="ChEBI" id="CHEBI:456216"/>
        <dbReference type="EC" id="2.7.4.14"/>
    </reaction>
</comment>
<comment type="subcellular location">
    <subcellularLocation>
        <location evidence="1">Mitochondrion</location>
    </subcellularLocation>
</comment>
<evidence type="ECO:0000256" key="7">
    <source>
        <dbReference type="ARBA" id="ARBA00022946"/>
    </source>
</evidence>
<evidence type="ECO:0000256" key="16">
    <source>
        <dbReference type="SAM" id="MobiDB-lite"/>
    </source>
</evidence>
<dbReference type="InParanoid" id="G1KG41"/>
<keyword evidence="4" id="KW-0547">Nucleotide-binding</keyword>
<dbReference type="GO" id="GO:0005524">
    <property type="term" value="F:ATP binding"/>
    <property type="evidence" value="ECO:0007669"/>
    <property type="project" value="UniProtKB-KW"/>
</dbReference>
<dbReference type="InterPro" id="IPR027417">
    <property type="entry name" value="P-loop_NTPase"/>
</dbReference>